<keyword evidence="9" id="KW-1185">Reference proteome</keyword>
<dbReference type="Gene3D" id="3.30.2010.10">
    <property type="entry name" value="Metalloproteases ('zincins'), catalytic domain"/>
    <property type="match status" value="1"/>
</dbReference>
<dbReference type="Pfam" id="PF01435">
    <property type="entry name" value="Peptidase_M48"/>
    <property type="match status" value="1"/>
</dbReference>
<dbReference type="CDD" id="cd07331">
    <property type="entry name" value="M48C_Oma1_like"/>
    <property type="match status" value="1"/>
</dbReference>
<dbReference type="InterPro" id="IPR001915">
    <property type="entry name" value="Peptidase_M48"/>
</dbReference>
<keyword evidence="2" id="KW-0479">Metal-binding</keyword>
<dbReference type="GO" id="GO:0005743">
    <property type="term" value="C:mitochondrial inner membrane"/>
    <property type="evidence" value="ECO:0007669"/>
    <property type="project" value="TreeGrafter"/>
</dbReference>
<dbReference type="PANTHER" id="PTHR22726:SF1">
    <property type="entry name" value="METALLOENDOPEPTIDASE OMA1, MITOCHONDRIAL"/>
    <property type="match status" value="1"/>
</dbReference>
<comment type="cofactor">
    <cofactor evidence="6">
        <name>Zn(2+)</name>
        <dbReference type="ChEBI" id="CHEBI:29105"/>
    </cofactor>
    <text evidence="6">Binds 1 zinc ion per subunit.</text>
</comment>
<feature type="domain" description="Peptidase M48" evidence="7">
    <location>
        <begin position="210"/>
        <end position="366"/>
    </location>
</feature>
<dbReference type="OMA" id="RFNCYSE"/>
<dbReference type="GO" id="GO:0004222">
    <property type="term" value="F:metalloendopeptidase activity"/>
    <property type="evidence" value="ECO:0007669"/>
    <property type="project" value="InterPro"/>
</dbReference>
<dbReference type="PANTHER" id="PTHR22726">
    <property type="entry name" value="METALLOENDOPEPTIDASE OMA1"/>
    <property type="match status" value="1"/>
</dbReference>
<evidence type="ECO:0000256" key="1">
    <source>
        <dbReference type="ARBA" id="ARBA00022670"/>
    </source>
</evidence>
<protein>
    <recommendedName>
        <fullName evidence="7">Peptidase M48 domain-containing protein</fullName>
    </recommendedName>
</protein>
<keyword evidence="1 6" id="KW-0645">Protease</keyword>
<organism evidence="8 9">
    <name type="scientific">Hypholoma sublateritium (strain FD-334 SS-4)</name>
    <dbReference type="NCBI Taxonomy" id="945553"/>
    <lineage>
        <taxon>Eukaryota</taxon>
        <taxon>Fungi</taxon>
        <taxon>Dikarya</taxon>
        <taxon>Basidiomycota</taxon>
        <taxon>Agaricomycotina</taxon>
        <taxon>Agaricomycetes</taxon>
        <taxon>Agaricomycetidae</taxon>
        <taxon>Agaricales</taxon>
        <taxon>Agaricineae</taxon>
        <taxon>Strophariaceae</taxon>
        <taxon>Hypholoma</taxon>
    </lineage>
</organism>
<keyword evidence="5 6" id="KW-0482">Metalloprotease</keyword>
<dbReference type="Proteomes" id="UP000054270">
    <property type="component" value="Unassembled WGS sequence"/>
</dbReference>
<evidence type="ECO:0000313" key="8">
    <source>
        <dbReference type="EMBL" id="KJA20647.1"/>
    </source>
</evidence>
<keyword evidence="4 6" id="KW-0862">Zinc</keyword>
<dbReference type="GO" id="GO:0034982">
    <property type="term" value="P:mitochondrial protein processing"/>
    <property type="evidence" value="ECO:0007669"/>
    <property type="project" value="TreeGrafter"/>
</dbReference>
<evidence type="ECO:0000259" key="7">
    <source>
        <dbReference type="Pfam" id="PF01435"/>
    </source>
</evidence>
<evidence type="ECO:0000256" key="3">
    <source>
        <dbReference type="ARBA" id="ARBA00022801"/>
    </source>
</evidence>
<evidence type="ECO:0000256" key="6">
    <source>
        <dbReference type="RuleBase" id="RU003983"/>
    </source>
</evidence>
<dbReference type="GO" id="GO:0046872">
    <property type="term" value="F:metal ion binding"/>
    <property type="evidence" value="ECO:0007669"/>
    <property type="project" value="UniProtKB-KW"/>
</dbReference>
<dbReference type="EMBL" id="KN817565">
    <property type="protein sequence ID" value="KJA20647.1"/>
    <property type="molecule type" value="Genomic_DNA"/>
</dbReference>
<dbReference type="AlphaFoldDB" id="A0A0D2L1W2"/>
<evidence type="ECO:0000256" key="5">
    <source>
        <dbReference type="ARBA" id="ARBA00023049"/>
    </source>
</evidence>
<dbReference type="GO" id="GO:0006515">
    <property type="term" value="P:protein quality control for misfolded or incompletely synthesized proteins"/>
    <property type="evidence" value="ECO:0007669"/>
    <property type="project" value="TreeGrafter"/>
</dbReference>
<accession>A0A0D2L1W2</accession>
<reference evidence="9" key="1">
    <citation type="submission" date="2014-04" db="EMBL/GenBank/DDBJ databases">
        <title>Evolutionary Origins and Diversification of the Mycorrhizal Mutualists.</title>
        <authorList>
            <consortium name="DOE Joint Genome Institute"/>
            <consortium name="Mycorrhizal Genomics Consortium"/>
            <person name="Kohler A."/>
            <person name="Kuo A."/>
            <person name="Nagy L.G."/>
            <person name="Floudas D."/>
            <person name="Copeland A."/>
            <person name="Barry K.W."/>
            <person name="Cichocki N."/>
            <person name="Veneault-Fourrey C."/>
            <person name="LaButti K."/>
            <person name="Lindquist E.A."/>
            <person name="Lipzen A."/>
            <person name="Lundell T."/>
            <person name="Morin E."/>
            <person name="Murat C."/>
            <person name="Riley R."/>
            <person name="Ohm R."/>
            <person name="Sun H."/>
            <person name="Tunlid A."/>
            <person name="Henrissat B."/>
            <person name="Grigoriev I.V."/>
            <person name="Hibbett D.S."/>
            <person name="Martin F."/>
        </authorList>
    </citation>
    <scope>NUCLEOTIDE SEQUENCE [LARGE SCALE GENOMIC DNA]</scope>
    <source>
        <strain evidence="9">FD-334 SS-4</strain>
    </source>
</reference>
<comment type="similarity">
    <text evidence="6">Belongs to the peptidase M48 family.</text>
</comment>
<dbReference type="InterPro" id="IPR051156">
    <property type="entry name" value="Mito/Outer_Membr_Metalloprot"/>
</dbReference>
<evidence type="ECO:0000313" key="9">
    <source>
        <dbReference type="Proteomes" id="UP000054270"/>
    </source>
</evidence>
<dbReference type="OrthoDB" id="7464992at2759"/>
<gene>
    <name evidence="8" type="ORF">HYPSUDRAFT_216871</name>
</gene>
<sequence>MISRTWCSLSRASKATTTPRLCPNRSTRAFLHHATRSNPTKPSVITNSRPFSQSFPRSSEYVRFSEGGTPRRRRNDLRDWRTWDLRFTLAVGAGTLATVYYLSHQEQVPDTGRWRFMNTSPEAEAQLAEDLYKELRQELGSKILPSHHPISIHVQRIVTRLLHANNLGFIREEKASPSLLPFGIFEDNESSWNPDMQYGATTNPAAVYGPRKEWNVLVVNDNKTVNAMAVPGTIVVFTGILRVCQDEEGLASVLGHEIGHVVARHTAERMSGMTFTWIGSLFLSFVLGIDMGITDVINTFLRELPNSRTQEREADLIGMRLMSRACYDPAAAPRMFERMGKQMGNSRFAFLQTHPSSDSRVKLLEEALPQGYAILAANPECSHIRDEIEAFKATARAIKPAEDGSWVFA</sequence>
<proteinExistence type="inferred from homology"/>
<name>A0A0D2L1W2_HYPSF</name>
<keyword evidence="3 6" id="KW-0378">Hydrolase</keyword>
<evidence type="ECO:0000256" key="4">
    <source>
        <dbReference type="ARBA" id="ARBA00022833"/>
    </source>
</evidence>
<evidence type="ECO:0000256" key="2">
    <source>
        <dbReference type="ARBA" id="ARBA00022723"/>
    </source>
</evidence>
<dbReference type="STRING" id="945553.A0A0D2L1W2"/>